<sequence length="192" mass="19870">MTHEAGHPSAGTGREHRRFVPSATTNLPRWPASAPGIDPQGRGFVLVGLGPAGADTLAGWAADVAAAGHPCRQRRDASAQVTADTLAWLDDALGAARVGWRLMLAGPASDILELAARARTAGMIEAEIRCHAVGEGPARLQCVHCKTLFRAEAVPGSHVACPGCGRALVVHQHLSRRLAALVAFSADAEASA</sequence>
<dbReference type="Proteomes" id="UP000578030">
    <property type="component" value="Unassembled WGS sequence"/>
</dbReference>
<dbReference type="EMBL" id="JABEQM010000009">
    <property type="protein sequence ID" value="MBB2202339.1"/>
    <property type="molecule type" value="Genomic_DNA"/>
</dbReference>
<gene>
    <name evidence="3" type="ORF">HLH28_12285</name>
</gene>
<comment type="caution">
    <text evidence="3">The sequence shown here is derived from an EMBL/GenBank/DDBJ whole genome shotgun (WGS) entry which is preliminary data.</text>
</comment>
<dbReference type="InterPro" id="IPR048037">
    <property type="entry name" value="DmmA-like_C"/>
</dbReference>
<dbReference type="Pfam" id="PF22289">
    <property type="entry name" value="DmmA-like_C"/>
    <property type="match status" value="1"/>
</dbReference>
<keyword evidence="4" id="KW-1185">Reference proteome</keyword>
<dbReference type="NCBIfam" id="NF041259">
    <property type="entry name" value="mono_DmmA_fam"/>
    <property type="match status" value="1"/>
</dbReference>
<proteinExistence type="predicted"/>
<accession>A0A7W4K8I8</accession>
<dbReference type="AlphaFoldDB" id="A0A7W4K8I8"/>
<organism evidence="3 4">
    <name type="scientific">Gluconacetobacter tumulisoli</name>
    <dbReference type="NCBI Taxonomy" id="1286189"/>
    <lineage>
        <taxon>Bacteria</taxon>
        <taxon>Pseudomonadati</taxon>
        <taxon>Pseudomonadota</taxon>
        <taxon>Alphaproteobacteria</taxon>
        <taxon>Acetobacterales</taxon>
        <taxon>Acetobacteraceae</taxon>
        <taxon>Gluconacetobacter</taxon>
    </lineage>
</organism>
<evidence type="ECO:0000256" key="1">
    <source>
        <dbReference type="SAM" id="MobiDB-lite"/>
    </source>
</evidence>
<name>A0A7W4K8I8_9PROT</name>
<dbReference type="RefSeq" id="WP_182959503.1">
    <property type="nucleotide sequence ID" value="NZ_JABEQM010000009.1"/>
</dbReference>
<feature type="region of interest" description="Disordered" evidence="1">
    <location>
        <begin position="1"/>
        <end position="34"/>
    </location>
</feature>
<protein>
    <recommendedName>
        <fullName evidence="2">Dimethylamine monooxygenase subunit DmmA-like C-terminal domain-containing protein</fullName>
    </recommendedName>
</protein>
<evidence type="ECO:0000259" key="2">
    <source>
        <dbReference type="Pfam" id="PF22289"/>
    </source>
</evidence>
<reference evidence="3 4" key="1">
    <citation type="submission" date="2020-04" db="EMBL/GenBank/DDBJ databases">
        <title>Description of novel Gluconacetobacter.</title>
        <authorList>
            <person name="Sombolestani A."/>
        </authorList>
    </citation>
    <scope>NUCLEOTIDE SEQUENCE [LARGE SCALE GENOMIC DNA]</scope>
    <source>
        <strain evidence="3 4">LMG 27802</strain>
    </source>
</reference>
<evidence type="ECO:0000313" key="3">
    <source>
        <dbReference type="EMBL" id="MBB2202339.1"/>
    </source>
</evidence>
<feature type="domain" description="Dimethylamine monooxygenase subunit DmmA-like C-terminal" evidence="2">
    <location>
        <begin position="139"/>
        <end position="180"/>
    </location>
</feature>
<evidence type="ECO:0000313" key="4">
    <source>
        <dbReference type="Proteomes" id="UP000578030"/>
    </source>
</evidence>